<dbReference type="InterPro" id="IPR015354">
    <property type="entry name" value="DNA_partition_ParG"/>
</dbReference>
<gene>
    <name evidence="1" type="ORF">LCGC14_3108620</name>
</gene>
<dbReference type="EMBL" id="LAZR01067203">
    <property type="protein sequence ID" value="KKK52071.1"/>
    <property type="molecule type" value="Genomic_DNA"/>
</dbReference>
<proteinExistence type="predicted"/>
<reference evidence="1" key="1">
    <citation type="journal article" date="2015" name="Nature">
        <title>Complex archaea that bridge the gap between prokaryotes and eukaryotes.</title>
        <authorList>
            <person name="Spang A."/>
            <person name="Saw J.H."/>
            <person name="Jorgensen S.L."/>
            <person name="Zaremba-Niedzwiedzka K."/>
            <person name="Martijn J."/>
            <person name="Lind A.E."/>
            <person name="van Eijk R."/>
            <person name="Schleper C."/>
            <person name="Guy L."/>
            <person name="Ettema T.J."/>
        </authorList>
    </citation>
    <scope>NUCLEOTIDE SEQUENCE</scope>
</reference>
<accession>A0A0F8YVM5</accession>
<name>A0A0F8YVM5_9ZZZZ</name>
<dbReference type="AlphaFoldDB" id="A0A0F8YVM5"/>
<evidence type="ECO:0000313" key="1">
    <source>
        <dbReference type="EMBL" id="KKK52071.1"/>
    </source>
</evidence>
<dbReference type="Pfam" id="PF09274">
    <property type="entry name" value="ParG"/>
    <property type="match status" value="1"/>
</dbReference>
<comment type="caution">
    <text evidence="1">The sequence shown here is derived from an EMBL/GenBank/DDBJ whole genome shotgun (WGS) entry which is preliminary data.</text>
</comment>
<protein>
    <submittedName>
        <fullName evidence="1">Uncharacterized protein</fullName>
    </submittedName>
</protein>
<organism evidence="1">
    <name type="scientific">marine sediment metagenome</name>
    <dbReference type="NCBI Taxonomy" id="412755"/>
    <lineage>
        <taxon>unclassified sequences</taxon>
        <taxon>metagenomes</taxon>
        <taxon>ecological metagenomes</taxon>
    </lineage>
</organism>
<sequence>MTLRTFETDEEKWVQFKALCAKEGVKIGKKLNDFIDKEIKEHGDGNPAFTLDQFVDNPGMQAVPAFYRTAEDWEKYLSDNLTQYQTQVMQARQAVLQKQSRDMDL</sequence>